<dbReference type="Gene3D" id="3.20.20.70">
    <property type="entry name" value="Aldolase class I"/>
    <property type="match status" value="1"/>
</dbReference>
<dbReference type="EMBL" id="NGFP01000009">
    <property type="protein sequence ID" value="OUC99303.1"/>
    <property type="molecule type" value="Genomic_DNA"/>
</dbReference>
<dbReference type="GO" id="GO:0003824">
    <property type="term" value="F:catalytic activity"/>
    <property type="evidence" value="ECO:0007669"/>
    <property type="project" value="InterPro"/>
</dbReference>
<dbReference type="GO" id="GO:0051536">
    <property type="term" value="F:iron-sulfur cluster binding"/>
    <property type="evidence" value="ECO:0007669"/>
    <property type="project" value="UniProtKB-KW"/>
</dbReference>
<dbReference type="GO" id="GO:0046872">
    <property type="term" value="F:metal ion binding"/>
    <property type="evidence" value="ECO:0007669"/>
    <property type="project" value="UniProtKB-KW"/>
</dbReference>
<dbReference type="InterPro" id="IPR007197">
    <property type="entry name" value="rSAM"/>
</dbReference>
<evidence type="ECO:0000256" key="4">
    <source>
        <dbReference type="ARBA" id="ARBA00023014"/>
    </source>
</evidence>
<feature type="region of interest" description="Disordered" evidence="5">
    <location>
        <begin position="261"/>
        <end position="312"/>
    </location>
</feature>
<evidence type="ECO:0000256" key="1">
    <source>
        <dbReference type="ARBA" id="ARBA00022691"/>
    </source>
</evidence>
<protein>
    <recommendedName>
        <fullName evidence="10">Radical SAM protein</fullName>
    </recommendedName>
</protein>
<proteinExistence type="predicted"/>
<keyword evidence="3" id="KW-0408">Iron</keyword>
<keyword evidence="4" id="KW-0411">Iron-sulfur</keyword>
<evidence type="ECO:0000259" key="7">
    <source>
        <dbReference type="Pfam" id="PF13186"/>
    </source>
</evidence>
<keyword evidence="1" id="KW-0949">S-adenosyl-L-methionine</keyword>
<organism evidence="8 9">
    <name type="scientific">Streptosporangium minutum</name>
    <dbReference type="NCBI Taxonomy" id="569862"/>
    <lineage>
        <taxon>Bacteria</taxon>
        <taxon>Bacillati</taxon>
        <taxon>Actinomycetota</taxon>
        <taxon>Actinomycetes</taxon>
        <taxon>Streptosporangiales</taxon>
        <taxon>Streptosporangiaceae</taxon>
        <taxon>Streptosporangium</taxon>
    </lineage>
</organism>
<feature type="domain" description="Radical SAM core" evidence="6">
    <location>
        <begin position="22"/>
        <end position="163"/>
    </location>
</feature>
<keyword evidence="2" id="KW-0479">Metal-binding</keyword>
<dbReference type="SFLD" id="SFLDG01067">
    <property type="entry name" value="SPASM/twitch_domain_containing"/>
    <property type="match status" value="1"/>
</dbReference>
<evidence type="ECO:0000313" key="9">
    <source>
        <dbReference type="Proteomes" id="UP000194761"/>
    </source>
</evidence>
<dbReference type="PANTHER" id="PTHR11228:SF7">
    <property type="entry name" value="PQQA PEPTIDE CYCLASE"/>
    <property type="match status" value="1"/>
</dbReference>
<evidence type="ECO:0008006" key="10">
    <source>
        <dbReference type="Google" id="ProtNLM"/>
    </source>
</evidence>
<dbReference type="AlphaFoldDB" id="A0A243RXP2"/>
<dbReference type="SFLD" id="SFLDF00365">
    <property type="entry name" value="thuricin_CD_(TrnCD-like)"/>
    <property type="match status" value="1"/>
</dbReference>
<keyword evidence="9" id="KW-1185">Reference proteome</keyword>
<dbReference type="Proteomes" id="UP000194761">
    <property type="component" value="Unassembled WGS sequence"/>
</dbReference>
<dbReference type="InterPro" id="IPR023885">
    <property type="entry name" value="4Fe4S-binding_SPASM_dom"/>
</dbReference>
<dbReference type="RefSeq" id="WP_086568031.1">
    <property type="nucleotide sequence ID" value="NZ_NGFP01000009.1"/>
</dbReference>
<feature type="domain" description="4Fe4S-binding SPASM" evidence="7">
    <location>
        <begin position="207"/>
        <end position="255"/>
    </location>
</feature>
<sequence>MTAEVVEAADVFPLLDWHWELEITGKCQLVCQHCCTDSGPNVGHGTMSTSEWLTLITDAKALGSRSVQLIGGEPTMHPDFAELLAHAIDAGLDVEVYSNLVNVRDEWWELLSSPRVNLATSYYSDDPAQHATVTGRRASHARTRANIAEALKRGIPLRAGIVDIFNGQRVEQARTELEAMGVTSIGTDRVRGIGRAAATIPDVSQLCGQCGRGKASISPDGNVRPCLMARWMTAGNVLESSLVDIVNSSTWRRLVSTIPSPRADGTRCKPDANTCKPTQGDGSDCAPASRPACNPRFCSPELNPSPKRPGSR</sequence>
<dbReference type="SUPFAM" id="SSF102114">
    <property type="entry name" value="Radical SAM enzymes"/>
    <property type="match status" value="1"/>
</dbReference>
<dbReference type="SFLD" id="SFLDG01386">
    <property type="entry name" value="main_SPASM_domain-containing"/>
    <property type="match status" value="1"/>
</dbReference>
<dbReference type="SFLD" id="SFLDS00029">
    <property type="entry name" value="Radical_SAM"/>
    <property type="match status" value="1"/>
</dbReference>
<dbReference type="Pfam" id="PF13186">
    <property type="entry name" value="SPASM"/>
    <property type="match status" value="1"/>
</dbReference>
<reference evidence="8 9" key="1">
    <citation type="submission" date="2017-05" db="EMBL/GenBank/DDBJ databases">
        <title>Biotechnological potential of actinobacteria isolated from South African environments.</title>
        <authorList>
            <person name="Le Roes-Hill M."/>
            <person name="Prins A."/>
            <person name="Durrell K.A."/>
        </authorList>
    </citation>
    <scope>NUCLEOTIDE SEQUENCE [LARGE SCALE GENOMIC DNA]</scope>
    <source>
        <strain evidence="8">M26</strain>
    </source>
</reference>
<name>A0A243RXP2_9ACTN</name>
<dbReference type="InterPro" id="IPR058240">
    <property type="entry name" value="rSAM_sf"/>
</dbReference>
<dbReference type="SFLD" id="SFLDG01216">
    <property type="entry name" value="thioether_bond_formation_requi"/>
    <property type="match status" value="1"/>
</dbReference>
<gene>
    <name evidence="8" type="ORF">CA984_03595</name>
</gene>
<comment type="caution">
    <text evidence="8">The sequence shown here is derived from an EMBL/GenBank/DDBJ whole genome shotgun (WGS) entry which is preliminary data.</text>
</comment>
<accession>A0A243RXP2</accession>
<dbReference type="Pfam" id="PF04055">
    <property type="entry name" value="Radical_SAM"/>
    <property type="match status" value="1"/>
</dbReference>
<dbReference type="CDD" id="cd01335">
    <property type="entry name" value="Radical_SAM"/>
    <property type="match status" value="1"/>
</dbReference>
<dbReference type="InterPro" id="IPR050377">
    <property type="entry name" value="Radical_SAM_PqqE_MftC-like"/>
</dbReference>
<dbReference type="InterPro" id="IPR013785">
    <property type="entry name" value="Aldolase_TIM"/>
</dbReference>
<evidence type="ECO:0000313" key="8">
    <source>
        <dbReference type="EMBL" id="OUC99303.1"/>
    </source>
</evidence>
<evidence type="ECO:0000259" key="6">
    <source>
        <dbReference type="Pfam" id="PF04055"/>
    </source>
</evidence>
<evidence type="ECO:0000256" key="2">
    <source>
        <dbReference type="ARBA" id="ARBA00022723"/>
    </source>
</evidence>
<evidence type="ECO:0000256" key="3">
    <source>
        <dbReference type="ARBA" id="ARBA00023004"/>
    </source>
</evidence>
<evidence type="ECO:0000256" key="5">
    <source>
        <dbReference type="SAM" id="MobiDB-lite"/>
    </source>
</evidence>
<dbReference type="PANTHER" id="PTHR11228">
    <property type="entry name" value="RADICAL SAM DOMAIN PROTEIN"/>
    <property type="match status" value="1"/>
</dbReference>